<accession>A0ABN7TF20</accession>
<proteinExistence type="predicted"/>
<organism evidence="1 2">
    <name type="scientific">Oikopleura dioica</name>
    <name type="common">Tunicate</name>
    <dbReference type="NCBI Taxonomy" id="34765"/>
    <lineage>
        <taxon>Eukaryota</taxon>
        <taxon>Metazoa</taxon>
        <taxon>Chordata</taxon>
        <taxon>Tunicata</taxon>
        <taxon>Appendicularia</taxon>
        <taxon>Copelata</taxon>
        <taxon>Oikopleuridae</taxon>
        <taxon>Oikopleura</taxon>
    </lineage>
</organism>
<evidence type="ECO:0000313" key="2">
    <source>
        <dbReference type="Proteomes" id="UP001158576"/>
    </source>
</evidence>
<reference evidence="1 2" key="1">
    <citation type="submission" date="2021-04" db="EMBL/GenBank/DDBJ databases">
        <authorList>
            <person name="Bliznina A."/>
        </authorList>
    </citation>
    <scope>NUCLEOTIDE SEQUENCE [LARGE SCALE GENOMIC DNA]</scope>
</reference>
<evidence type="ECO:0000313" key="1">
    <source>
        <dbReference type="EMBL" id="CAG5114230.1"/>
    </source>
</evidence>
<gene>
    <name evidence="1" type="ORF">OKIOD_LOCUS17059</name>
</gene>
<dbReference type="EMBL" id="OU015567">
    <property type="protein sequence ID" value="CAG5114230.1"/>
    <property type="molecule type" value="Genomic_DNA"/>
</dbReference>
<protein>
    <submittedName>
        <fullName evidence="1">Oidioi.mRNA.OKI2018_I69.chr2.g8294.t1.cds</fullName>
    </submittedName>
</protein>
<sequence>MVKKIENSTRRRRQYSSVIADGSLERMLSHEVDLNKETVKNVNVAKRNKDATLRKLTELKPEDLERVENTLRNLRKLQDEKMVPKTAIPTTSLGKAAVWVHHTNEVVNQYSKKNSNG</sequence>
<name>A0ABN7TF20_OIKDI</name>
<dbReference type="Proteomes" id="UP001158576">
    <property type="component" value="Chromosome 2"/>
</dbReference>
<keyword evidence="2" id="KW-1185">Reference proteome</keyword>